<reference evidence="2" key="1">
    <citation type="journal article" date="2021" name="Proc. Natl. Acad. Sci. U.S.A.">
        <title>A Catalog of Tens of Thousands of Viruses from Human Metagenomes Reveals Hidden Associations with Chronic Diseases.</title>
        <authorList>
            <person name="Tisza M.J."/>
            <person name="Buck C.B."/>
        </authorList>
    </citation>
    <scope>NUCLEOTIDE SEQUENCE</scope>
    <source>
        <strain evidence="2">CtML55</strain>
    </source>
</reference>
<evidence type="ECO:0000259" key="1">
    <source>
        <dbReference type="Pfam" id="PF11195"/>
    </source>
</evidence>
<dbReference type="Pfam" id="PF11195">
    <property type="entry name" value="Tad2-like"/>
    <property type="match status" value="1"/>
</dbReference>
<feature type="domain" description="Thoeris anti-defense 2-like" evidence="1">
    <location>
        <begin position="1"/>
        <end position="95"/>
    </location>
</feature>
<protein>
    <recommendedName>
        <fullName evidence="1">Thoeris anti-defense 2-like domain-containing protein</fullName>
    </recommendedName>
</protein>
<dbReference type="InterPro" id="IPR021361">
    <property type="entry name" value="Tad2-like_dom"/>
</dbReference>
<dbReference type="EMBL" id="BK059105">
    <property type="protein sequence ID" value="DAE31038.1"/>
    <property type="molecule type" value="Genomic_DNA"/>
</dbReference>
<sequence length="107" mass="12430">MKFGEILSKLQEGKVVRRKVFQSNLVIFMQIPAMISGDGIPTMRSIPDDMKALMCSYGVGITYHDQFIMYDFSDRTCTYYPFDGEDINADDWEVVDPLTYDPYDDFR</sequence>
<evidence type="ECO:0000313" key="2">
    <source>
        <dbReference type="EMBL" id="DAE31038.1"/>
    </source>
</evidence>
<proteinExistence type="predicted"/>
<name>A0A8S5RI14_9VIRU</name>
<organism evidence="2">
    <name type="scientific">virus sp. ctML55</name>
    <dbReference type="NCBI Taxonomy" id="2827627"/>
    <lineage>
        <taxon>Viruses</taxon>
    </lineage>
</organism>
<accession>A0A8S5RI14</accession>